<reference evidence="1" key="1">
    <citation type="submission" date="2020-06" db="EMBL/GenBank/DDBJ databases">
        <authorList>
            <person name="Li T."/>
            <person name="Hu X."/>
            <person name="Zhang T."/>
            <person name="Song X."/>
            <person name="Zhang H."/>
            <person name="Dai N."/>
            <person name="Sheng W."/>
            <person name="Hou X."/>
            <person name="Wei L."/>
        </authorList>
    </citation>
    <scope>NUCLEOTIDE SEQUENCE</scope>
    <source>
        <strain evidence="1">G02</strain>
        <tissue evidence="1">Leaf</tissue>
    </source>
</reference>
<gene>
    <name evidence="1" type="ORF">Sradi_3587800</name>
</gene>
<comment type="caution">
    <text evidence="1">The sequence shown here is derived from an EMBL/GenBank/DDBJ whole genome shotgun (WGS) entry which is preliminary data.</text>
</comment>
<dbReference type="AlphaFoldDB" id="A0AAW2QHP8"/>
<reference evidence="1" key="2">
    <citation type="journal article" date="2024" name="Plant">
        <title>Genomic evolution and insights into agronomic trait innovations of Sesamum species.</title>
        <authorList>
            <person name="Miao H."/>
            <person name="Wang L."/>
            <person name="Qu L."/>
            <person name="Liu H."/>
            <person name="Sun Y."/>
            <person name="Le M."/>
            <person name="Wang Q."/>
            <person name="Wei S."/>
            <person name="Zheng Y."/>
            <person name="Lin W."/>
            <person name="Duan Y."/>
            <person name="Cao H."/>
            <person name="Xiong S."/>
            <person name="Wang X."/>
            <person name="Wei L."/>
            <person name="Li C."/>
            <person name="Ma Q."/>
            <person name="Ju M."/>
            <person name="Zhao R."/>
            <person name="Li G."/>
            <person name="Mu C."/>
            <person name="Tian Q."/>
            <person name="Mei H."/>
            <person name="Zhang T."/>
            <person name="Gao T."/>
            <person name="Zhang H."/>
        </authorList>
    </citation>
    <scope>NUCLEOTIDE SEQUENCE</scope>
    <source>
        <strain evidence="1">G02</strain>
    </source>
</reference>
<dbReference type="EMBL" id="JACGWJ010000015">
    <property type="protein sequence ID" value="KAL0366977.1"/>
    <property type="molecule type" value="Genomic_DNA"/>
</dbReference>
<name>A0AAW2QHP8_SESRA</name>
<protein>
    <submittedName>
        <fullName evidence="1">Uncharacterized protein</fullName>
    </submittedName>
</protein>
<accession>A0AAW2QHP8</accession>
<sequence>MSNRGVDEGALEDFLINLATLYGNDKEQPDTLHSSFQRGKSEDIVSSRKRFTKEELERRRMKDRIVASGTKSFRVFHFCLKQEDIKEIN</sequence>
<organism evidence="1">
    <name type="scientific">Sesamum radiatum</name>
    <name type="common">Black benniseed</name>
    <dbReference type="NCBI Taxonomy" id="300843"/>
    <lineage>
        <taxon>Eukaryota</taxon>
        <taxon>Viridiplantae</taxon>
        <taxon>Streptophyta</taxon>
        <taxon>Embryophyta</taxon>
        <taxon>Tracheophyta</taxon>
        <taxon>Spermatophyta</taxon>
        <taxon>Magnoliopsida</taxon>
        <taxon>eudicotyledons</taxon>
        <taxon>Gunneridae</taxon>
        <taxon>Pentapetalae</taxon>
        <taxon>asterids</taxon>
        <taxon>lamiids</taxon>
        <taxon>Lamiales</taxon>
        <taxon>Pedaliaceae</taxon>
        <taxon>Sesamum</taxon>
    </lineage>
</organism>
<evidence type="ECO:0000313" key="1">
    <source>
        <dbReference type="EMBL" id="KAL0366977.1"/>
    </source>
</evidence>
<proteinExistence type="predicted"/>